<evidence type="ECO:0000313" key="2">
    <source>
        <dbReference type="Proteomes" id="UP001163823"/>
    </source>
</evidence>
<accession>A0AAD7LR07</accession>
<proteinExistence type="predicted"/>
<protein>
    <submittedName>
        <fullName evidence="1">F-box/LRR-repeat protein 3-like</fullName>
    </submittedName>
</protein>
<organism evidence="1 2">
    <name type="scientific">Quillaja saponaria</name>
    <name type="common">Soap bark tree</name>
    <dbReference type="NCBI Taxonomy" id="32244"/>
    <lineage>
        <taxon>Eukaryota</taxon>
        <taxon>Viridiplantae</taxon>
        <taxon>Streptophyta</taxon>
        <taxon>Embryophyta</taxon>
        <taxon>Tracheophyta</taxon>
        <taxon>Spermatophyta</taxon>
        <taxon>Magnoliopsida</taxon>
        <taxon>eudicotyledons</taxon>
        <taxon>Gunneridae</taxon>
        <taxon>Pentapetalae</taxon>
        <taxon>rosids</taxon>
        <taxon>fabids</taxon>
        <taxon>Fabales</taxon>
        <taxon>Quillajaceae</taxon>
        <taxon>Quillaja</taxon>
    </lineage>
</organism>
<dbReference type="SUPFAM" id="SSF52047">
    <property type="entry name" value="RNI-like"/>
    <property type="match status" value="1"/>
</dbReference>
<dbReference type="AlphaFoldDB" id="A0AAD7LR07"/>
<dbReference type="EMBL" id="JARAOO010000007">
    <property type="protein sequence ID" value="KAJ7962765.1"/>
    <property type="molecule type" value="Genomic_DNA"/>
</dbReference>
<dbReference type="InterPro" id="IPR032675">
    <property type="entry name" value="LRR_dom_sf"/>
</dbReference>
<comment type="caution">
    <text evidence="1">The sequence shown here is derived from an EMBL/GenBank/DDBJ whole genome shotgun (WGS) entry which is preliminary data.</text>
</comment>
<gene>
    <name evidence="1" type="ORF">O6P43_017948</name>
</gene>
<dbReference type="Proteomes" id="UP001163823">
    <property type="component" value="Chromosome 7"/>
</dbReference>
<dbReference type="KEGG" id="qsa:O6P43_017948"/>
<name>A0AAD7LR07_QUISA</name>
<dbReference type="Gene3D" id="3.80.10.10">
    <property type="entry name" value="Ribonuclease Inhibitor"/>
    <property type="match status" value="1"/>
</dbReference>
<keyword evidence="2" id="KW-1185">Reference proteome</keyword>
<sequence length="217" mass="25073">MNHCLKVFKCSGWLNFCDEYLLALADSVPLLEELDISINMFASKVSWDAMEAIAGKLKKLRRLHISGQNMITCGSFRTYFTDLSLEKLSVDHPDFDMDFDFVLSNYQDLVSLKFVGLPMNFRHPDRNRNILVKSLALPSSLQELEFCRLNVSYGLCYSIAQACLPLRSVKNHDHLQFLNLCMNPSLDDEMLEKLTHICPNLEFLHVTRSQATYRRRN</sequence>
<evidence type="ECO:0000313" key="1">
    <source>
        <dbReference type="EMBL" id="KAJ7962765.1"/>
    </source>
</evidence>
<reference evidence="1" key="1">
    <citation type="journal article" date="2023" name="Science">
        <title>Elucidation of the pathway for biosynthesis of saponin adjuvants from the soapbark tree.</title>
        <authorList>
            <person name="Reed J."/>
            <person name="Orme A."/>
            <person name="El-Demerdash A."/>
            <person name="Owen C."/>
            <person name="Martin L.B.B."/>
            <person name="Misra R.C."/>
            <person name="Kikuchi S."/>
            <person name="Rejzek M."/>
            <person name="Martin A.C."/>
            <person name="Harkess A."/>
            <person name="Leebens-Mack J."/>
            <person name="Louveau T."/>
            <person name="Stephenson M.J."/>
            <person name="Osbourn A."/>
        </authorList>
    </citation>
    <scope>NUCLEOTIDE SEQUENCE</scope>
    <source>
        <strain evidence="1">S10</strain>
    </source>
</reference>